<dbReference type="EMBL" id="BDSA01000001">
    <property type="protein sequence ID" value="GBE58638.1"/>
    <property type="molecule type" value="Genomic_DNA"/>
</dbReference>
<organism evidence="1 2">
    <name type="scientific">Babesia ovata</name>
    <dbReference type="NCBI Taxonomy" id="189622"/>
    <lineage>
        <taxon>Eukaryota</taxon>
        <taxon>Sar</taxon>
        <taxon>Alveolata</taxon>
        <taxon>Apicomplexa</taxon>
        <taxon>Aconoidasida</taxon>
        <taxon>Piroplasmida</taxon>
        <taxon>Babesiidae</taxon>
        <taxon>Babesia</taxon>
    </lineage>
</organism>
<sequence>MVYDSLTEAPHNLKEGIDWLVALKGTDAERNLKAMSAALHKFLADKPVGKMEVPALEDIKKSTKEFIGQQSVKDLWPASELLGRFSKRMNKSIHFKFFGTVDESDYKNVVKSRGLKPEDIAANLAKAVDGCEKFLEKIKSADQYKSAYSSEATWEASCAKDPEACAVVLVGIAPMLYTGLRSLRFASHASRFNWVPFSKKINLGSVLEALGYKGAERRANMSGSYVFEALENVKLKMLITLYDLSGFWAFY</sequence>
<dbReference type="OrthoDB" id="10364633at2759"/>
<evidence type="ECO:0000313" key="2">
    <source>
        <dbReference type="Proteomes" id="UP000236319"/>
    </source>
</evidence>
<dbReference type="Proteomes" id="UP000236319">
    <property type="component" value="Unassembled WGS sequence"/>
</dbReference>
<comment type="caution">
    <text evidence="1">The sequence shown here is derived from an EMBL/GenBank/DDBJ whole genome shotgun (WGS) entry which is preliminary data.</text>
</comment>
<evidence type="ECO:0000313" key="1">
    <source>
        <dbReference type="EMBL" id="GBE58638.1"/>
    </source>
</evidence>
<gene>
    <name evidence="1" type="ORF">BOVATA_001310</name>
</gene>
<keyword evidence="2" id="KW-1185">Reference proteome</keyword>
<dbReference type="RefSeq" id="XP_028864881.1">
    <property type="nucleotide sequence ID" value="XM_029009048.1"/>
</dbReference>
<dbReference type="GeneID" id="39872408"/>
<accession>A0A2H6K6N2</accession>
<name>A0A2H6K6N2_9APIC</name>
<dbReference type="AlphaFoldDB" id="A0A2H6K6N2"/>
<proteinExistence type="predicted"/>
<reference evidence="1 2" key="1">
    <citation type="journal article" date="2017" name="BMC Genomics">
        <title>Whole-genome assembly of Babesia ovata and comparative genomics between closely related pathogens.</title>
        <authorList>
            <person name="Yamagishi J."/>
            <person name="Asada M."/>
            <person name="Hakimi H."/>
            <person name="Tanaka T.Q."/>
            <person name="Sugimoto C."/>
            <person name="Kawazu S."/>
        </authorList>
    </citation>
    <scope>NUCLEOTIDE SEQUENCE [LARGE SCALE GENOMIC DNA]</scope>
    <source>
        <strain evidence="1 2">Miyake</strain>
    </source>
</reference>
<protein>
    <submittedName>
        <fullName evidence="1">Uncharacterized protein</fullName>
    </submittedName>
</protein>
<dbReference type="VEuPathDB" id="PiroplasmaDB:BOVATA_001310"/>